<dbReference type="AlphaFoldDB" id="A0A176Q9K5"/>
<dbReference type="Gene3D" id="1.10.150.240">
    <property type="entry name" value="Putative phosphatase, domain 2"/>
    <property type="match status" value="1"/>
</dbReference>
<dbReference type="CDD" id="cd02603">
    <property type="entry name" value="HAD_sEH-N_like"/>
    <property type="match status" value="1"/>
</dbReference>
<dbReference type="NCBIfam" id="TIGR01509">
    <property type="entry name" value="HAD-SF-IA-v3"/>
    <property type="match status" value="1"/>
</dbReference>
<dbReference type="PRINTS" id="PR00413">
    <property type="entry name" value="HADHALOGNASE"/>
</dbReference>
<keyword evidence="1" id="KW-0378">Hydrolase</keyword>
<dbReference type="STRING" id="262209.AWH69_13510"/>
<dbReference type="SUPFAM" id="SSF56784">
    <property type="entry name" value="HAD-like"/>
    <property type="match status" value="1"/>
</dbReference>
<gene>
    <name evidence="1" type="ORF">AWH69_13510</name>
</gene>
<dbReference type="NCBIfam" id="TIGR01549">
    <property type="entry name" value="HAD-SF-IA-v1"/>
    <property type="match status" value="1"/>
</dbReference>
<dbReference type="PANTHER" id="PTHR47829">
    <property type="entry name" value="HYDROLASE, PUTATIVE (AFU_ORTHOLOGUE AFUA_1G12880)-RELATED"/>
    <property type="match status" value="1"/>
</dbReference>
<dbReference type="Proteomes" id="UP000076976">
    <property type="component" value="Unassembled WGS sequence"/>
</dbReference>
<dbReference type="SFLD" id="SFLDG01129">
    <property type="entry name" value="C1.5:_HAD__Beta-PGM__Phosphata"/>
    <property type="match status" value="1"/>
</dbReference>
<accession>A0A176Q9K5</accession>
<dbReference type="InterPro" id="IPR023214">
    <property type="entry name" value="HAD_sf"/>
</dbReference>
<proteinExistence type="predicted"/>
<protein>
    <submittedName>
        <fullName evidence="1">HAD family hydrolase</fullName>
    </submittedName>
</protein>
<dbReference type="InterPro" id="IPR052898">
    <property type="entry name" value="ACAD10-like"/>
</dbReference>
<dbReference type="SFLD" id="SFLDS00003">
    <property type="entry name" value="Haloacid_Dehalogenase"/>
    <property type="match status" value="1"/>
</dbReference>
<dbReference type="Pfam" id="PF00702">
    <property type="entry name" value="Hydrolase"/>
    <property type="match status" value="1"/>
</dbReference>
<dbReference type="EMBL" id="LQZG01000004">
    <property type="protein sequence ID" value="OAB86355.1"/>
    <property type="molecule type" value="Genomic_DNA"/>
</dbReference>
<comment type="caution">
    <text evidence="1">The sequence shown here is derived from an EMBL/GenBank/DDBJ whole genome shotgun (WGS) entry which is preliminary data.</text>
</comment>
<dbReference type="InterPro" id="IPR036412">
    <property type="entry name" value="HAD-like_sf"/>
</dbReference>
<dbReference type="InterPro" id="IPR023198">
    <property type="entry name" value="PGP-like_dom2"/>
</dbReference>
<dbReference type="InterPro" id="IPR006439">
    <property type="entry name" value="HAD-SF_hydro_IA"/>
</dbReference>
<dbReference type="PANTHER" id="PTHR47829:SF1">
    <property type="entry name" value="HAD FAMILY PHOSPHATASE"/>
    <property type="match status" value="1"/>
</dbReference>
<dbReference type="Gene3D" id="3.40.50.1000">
    <property type="entry name" value="HAD superfamily/HAD-like"/>
    <property type="match status" value="1"/>
</dbReference>
<sequence>MTSAATTPGVLDEGVTRTALLVDFGGVLTSPVLDAFAALSQECGLAEGEALRLLTQDEQARSALVEHEEGRLDDAGFEEALGAAVVRAGGHLPDRSLLATLDAHMELDTAMIDLVREVRAAGIPVALVSNSLGSGCYDRVDLDELFDVAVISGRVGVRKPSRRIYTIACERLGVAPQECVLVDDLEHNLAGAARLGVLGVHHRDAALSAPQVRRSLGLPVPATS</sequence>
<organism evidence="1 2">
    <name type="scientific">Janibacter melonis</name>
    <dbReference type="NCBI Taxonomy" id="262209"/>
    <lineage>
        <taxon>Bacteria</taxon>
        <taxon>Bacillati</taxon>
        <taxon>Actinomycetota</taxon>
        <taxon>Actinomycetes</taxon>
        <taxon>Micrococcales</taxon>
        <taxon>Intrasporangiaceae</taxon>
        <taxon>Janibacter</taxon>
    </lineage>
</organism>
<evidence type="ECO:0000313" key="1">
    <source>
        <dbReference type="EMBL" id="OAB86355.1"/>
    </source>
</evidence>
<dbReference type="RefSeq" id="WP_068276971.1">
    <property type="nucleotide sequence ID" value="NZ_LQZG01000004.1"/>
</dbReference>
<keyword evidence="2" id="KW-1185">Reference proteome</keyword>
<reference evidence="1 2" key="1">
    <citation type="submission" date="2016-01" db="EMBL/GenBank/DDBJ databases">
        <title>Janibacter melonis strain CD11_4 genome sequencing and assembly.</title>
        <authorList>
            <person name="Nair G.R."/>
            <person name="Kaur G."/>
            <person name="Chander A.M."/>
            <person name="Mayilraj S."/>
        </authorList>
    </citation>
    <scope>NUCLEOTIDE SEQUENCE [LARGE SCALE GENOMIC DNA]</scope>
    <source>
        <strain evidence="1 2">CD11-4</strain>
    </source>
</reference>
<name>A0A176Q9K5_9MICO</name>
<dbReference type="GO" id="GO:0016787">
    <property type="term" value="F:hydrolase activity"/>
    <property type="evidence" value="ECO:0007669"/>
    <property type="project" value="UniProtKB-KW"/>
</dbReference>
<evidence type="ECO:0000313" key="2">
    <source>
        <dbReference type="Proteomes" id="UP000076976"/>
    </source>
</evidence>